<dbReference type="InterPro" id="IPR026506">
    <property type="entry name" value="GDPGP"/>
</dbReference>
<feature type="domain" description="GDPGP1-like N-terminal" evidence="14">
    <location>
        <begin position="95"/>
        <end position="249"/>
    </location>
</feature>
<dbReference type="Proteomes" id="UP001652661">
    <property type="component" value="Chromosome 3L"/>
</dbReference>
<evidence type="ECO:0000256" key="11">
    <source>
        <dbReference type="ARBA" id="ARBA00022741"/>
    </source>
</evidence>
<evidence type="ECO:0000256" key="8">
    <source>
        <dbReference type="ARBA" id="ARBA00022658"/>
    </source>
</evidence>
<dbReference type="EC" id="2.7.7.78" evidence="5"/>
<evidence type="ECO:0000259" key="13">
    <source>
        <dbReference type="Pfam" id="PF26216"/>
    </source>
</evidence>
<comment type="subcellular location">
    <subcellularLocation>
        <location evidence="3">Cytoplasm</location>
    </subcellularLocation>
</comment>
<dbReference type="Pfam" id="PF26216">
    <property type="entry name" value="GDPGP1_C"/>
    <property type="match status" value="1"/>
</dbReference>
<comment type="similarity">
    <text evidence="4">Belongs to the GDPGP1 family.</text>
</comment>
<dbReference type="GO" id="GO:0006006">
    <property type="term" value="P:glucose metabolic process"/>
    <property type="evidence" value="ECO:0007669"/>
    <property type="project" value="TreeGrafter"/>
</dbReference>
<evidence type="ECO:0000256" key="4">
    <source>
        <dbReference type="ARBA" id="ARBA00006451"/>
    </source>
</evidence>
<dbReference type="RefSeq" id="XP_017028284.1">
    <property type="nucleotide sequence ID" value="XM_017172795.2"/>
</dbReference>
<evidence type="ECO:0000256" key="1">
    <source>
        <dbReference type="ARBA" id="ARBA00000063"/>
    </source>
</evidence>
<dbReference type="InterPro" id="IPR058865">
    <property type="entry name" value="GDPGP1_C"/>
</dbReference>
<organism evidence="15 16">
    <name type="scientific">Drosophila kikkawai</name>
    <name type="common">Fruit fly</name>
    <dbReference type="NCBI Taxonomy" id="30033"/>
    <lineage>
        <taxon>Eukaryota</taxon>
        <taxon>Metazoa</taxon>
        <taxon>Ecdysozoa</taxon>
        <taxon>Arthropoda</taxon>
        <taxon>Hexapoda</taxon>
        <taxon>Insecta</taxon>
        <taxon>Pterygota</taxon>
        <taxon>Neoptera</taxon>
        <taxon>Endopterygota</taxon>
        <taxon>Diptera</taxon>
        <taxon>Brachycera</taxon>
        <taxon>Muscomorpha</taxon>
        <taxon>Ephydroidea</taxon>
        <taxon>Drosophilidae</taxon>
        <taxon>Drosophila</taxon>
        <taxon>Sophophora</taxon>
    </lineage>
</organism>
<dbReference type="Gene3D" id="3.30.428.10">
    <property type="entry name" value="HIT-like"/>
    <property type="match status" value="1"/>
</dbReference>
<dbReference type="GO" id="GO:0005737">
    <property type="term" value="C:cytoplasm"/>
    <property type="evidence" value="ECO:0007669"/>
    <property type="project" value="UniProtKB-SubCell"/>
</dbReference>
<dbReference type="PANTHER" id="PTHR20884">
    <property type="entry name" value="GDP-D-GLUCOSE PHOSPHORYLASE 1"/>
    <property type="match status" value="1"/>
</dbReference>
<evidence type="ECO:0000256" key="12">
    <source>
        <dbReference type="ARBA" id="ARBA00022801"/>
    </source>
</evidence>
<evidence type="ECO:0000256" key="5">
    <source>
        <dbReference type="ARBA" id="ARBA00012507"/>
    </source>
</evidence>
<dbReference type="GO" id="GO:0080048">
    <property type="term" value="F:GDP-D-glucose phosphorylase activity"/>
    <property type="evidence" value="ECO:0007669"/>
    <property type="project" value="UniProtKB-EC"/>
</dbReference>
<keyword evidence="12" id="KW-0378">Hydrolase</keyword>
<protein>
    <recommendedName>
        <fullName evidence="6">GDP-D-glucose phosphorylase 1</fullName>
        <ecNumber evidence="5">2.7.7.78</ecNumber>
    </recommendedName>
</protein>
<dbReference type="GeneID" id="108078759"/>
<dbReference type="GO" id="GO:0016787">
    <property type="term" value="F:hydrolase activity"/>
    <property type="evidence" value="ECO:0007669"/>
    <property type="project" value="UniProtKB-KW"/>
</dbReference>
<dbReference type="GO" id="GO:0000166">
    <property type="term" value="F:nucleotide binding"/>
    <property type="evidence" value="ECO:0007669"/>
    <property type="project" value="UniProtKB-KW"/>
</dbReference>
<dbReference type="InterPro" id="IPR058866">
    <property type="entry name" value="GDPGP1_N"/>
</dbReference>
<name>A0A6P4IYG7_DROKI</name>
<keyword evidence="11" id="KW-0547">Nucleotide-binding</keyword>
<evidence type="ECO:0000256" key="6">
    <source>
        <dbReference type="ARBA" id="ARBA00018857"/>
    </source>
</evidence>
<evidence type="ECO:0000256" key="2">
    <source>
        <dbReference type="ARBA" id="ARBA00003049"/>
    </source>
</evidence>
<evidence type="ECO:0000256" key="7">
    <source>
        <dbReference type="ARBA" id="ARBA00022490"/>
    </source>
</evidence>
<reference evidence="16" key="1">
    <citation type="submission" date="2025-08" db="UniProtKB">
        <authorList>
            <consortium name="RefSeq"/>
        </authorList>
    </citation>
    <scope>IDENTIFICATION</scope>
    <source>
        <strain evidence="16">14028-0561.14</strain>
        <tissue evidence="16">Whole fly</tissue>
    </source>
</reference>
<dbReference type="PANTHER" id="PTHR20884:SF8">
    <property type="entry name" value="GDP-D-GLUCOSE PHOSPHORYLASE 1"/>
    <property type="match status" value="1"/>
</dbReference>
<dbReference type="InterPro" id="IPR036265">
    <property type="entry name" value="HIT-like_sf"/>
</dbReference>
<evidence type="ECO:0000256" key="3">
    <source>
        <dbReference type="ARBA" id="ARBA00004496"/>
    </source>
</evidence>
<sequence length="417" mass="48350">MFSRHFRPFFRSYRQGWRAFSSHFWRFVAEPGFIDRCSLKRVATLLPLVIIRSAHCKSKSIEDHEGKRTSRRRSMSKVMYEMSLEGKAQRYLNDLKERWNQLHRTPGLFAYQLKNLPQRRRIPGSHGFYTELNTDRSLKRRGPQTIESLNPAFRPTNFNFNKVNASEVLMTIDDCHGSPEVQMIINKSPLTQYHTLICPEVSKNQVQRITRDVLAFCITFMRSIDDRNIRMGYNSPGALASVNHLHFHLLLLPQDLYIDKVKLETLAGDSIFRLSRRAPTEAICVVFRAKDTDDDVSEKIDQIYKLAMWMCQNNMPHNLFITQDRSAKGQGDVQVFIFARSKYCVSKDLADFNVGFCELAGFIPLPDADKMENLTEQQVLHRIRSVTGSAPKAVYEEITNIVEGRTTEFPWEQILAM</sequence>
<dbReference type="OMA" id="GIQWPRT"/>
<keyword evidence="7" id="KW-0963">Cytoplasm</keyword>
<accession>A0A6P4IYG7</accession>
<evidence type="ECO:0000259" key="14">
    <source>
        <dbReference type="Pfam" id="PF26217"/>
    </source>
</evidence>
<evidence type="ECO:0000256" key="10">
    <source>
        <dbReference type="ARBA" id="ARBA00022695"/>
    </source>
</evidence>
<keyword evidence="9" id="KW-0808">Transferase</keyword>
<keyword evidence="8" id="KW-0344">Guanine-nucleotide releasing factor</keyword>
<dbReference type="OrthoDB" id="417175at2759"/>
<dbReference type="AlphaFoldDB" id="A0A6P4IYG7"/>
<dbReference type="Pfam" id="PF26217">
    <property type="entry name" value="GDPGP1_N"/>
    <property type="match status" value="1"/>
</dbReference>
<comment type="catalytic activity">
    <reaction evidence="1">
        <text>GDP-alpha-D-glucose + phosphate = alpha-D-glucose 1-phosphate + GDP + H(+)</text>
        <dbReference type="Rhea" id="RHEA:30387"/>
        <dbReference type="ChEBI" id="CHEBI:15378"/>
        <dbReference type="ChEBI" id="CHEBI:43474"/>
        <dbReference type="ChEBI" id="CHEBI:58189"/>
        <dbReference type="ChEBI" id="CHEBI:58601"/>
        <dbReference type="ChEBI" id="CHEBI:62230"/>
        <dbReference type="EC" id="2.7.7.78"/>
    </reaction>
</comment>
<dbReference type="SUPFAM" id="SSF54197">
    <property type="entry name" value="HIT-like"/>
    <property type="match status" value="1"/>
</dbReference>
<keyword evidence="15" id="KW-1185">Reference proteome</keyword>
<feature type="domain" description="GDPGP1-like C-terminal" evidence="13">
    <location>
        <begin position="292"/>
        <end position="399"/>
    </location>
</feature>
<dbReference type="GO" id="GO:0005085">
    <property type="term" value="F:guanyl-nucleotide exchange factor activity"/>
    <property type="evidence" value="ECO:0007669"/>
    <property type="project" value="UniProtKB-KW"/>
</dbReference>
<evidence type="ECO:0000256" key="9">
    <source>
        <dbReference type="ARBA" id="ARBA00022679"/>
    </source>
</evidence>
<keyword evidence="10" id="KW-0548">Nucleotidyltransferase</keyword>
<evidence type="ECO:0000313" key="16">
    <source>
        <dbReference type="RefSeq" id="XP_017028284.1"/>
    </source>
</evidence>
<proteinExistence type="inferred from homology"/>
<comment type="function">
    <text evidence="2">Specific and highly efficient GDP-D-glucose phosphorylase regulating the levels of GDP-D-glucose in cells.</text>
</comment>
<evidence type="ECO:0000313" key="15">
    <source>
        <dbReference type="Proteomes" id="UP001652661"/>
    </source>
</evidence>
<gene>
    <name evidence="16" type="primary">LOC108078759</name>
</gene>